<dbReference type="NCBIfam" id="TIGR00010">
    <property type="entry name" value="YchF/TatD family DNA exonuclease"/>
    <property type="match status" value="1"/>
</dbReference>
<protein>
    <submittedName>
        <fullName evidence="5">LuxR family transcriptional regulator</fullName>
    </submittedName>
</protein>
<dbReference type="PANTHER" id="PTHR46124:SF2">
    <property type="entry name" value="D-AMINOACYL-TRNA DEACYLASE"/>
    <property type="match status" value="1"/>
</dbReference>
<dbReference type="CDD" id="cd01310">
    <property type="entry name" value="TatD_DNAse"/>
    <property type="match status" value="1"/>
</dbReference>
<dbReference type="InterPro" id="IPR032466">
    <property type="entry name" value="Metal_Hydrolase"/>
</dbReference>
<dbReference type="Gene3D" id="3.20.20.140">
    <property type="entry name" value="Metal-dependent hydrolases"/>
    <property type="match status" value="1"/>
</dbReference>
<dbReference type="FunFam" id="3.20.20.140:FF:000005">
    <property type="entry name" value="TatD family hydrolase"/>
    <property type="match status" value="1"/>
</dbReference>
<dbReference type="GO" id="GO:0016788">
    <property type="term" value="F:hydrolase activity, acting on ester bonds"/>
    <property type="evidence" value="ECO:0007669"/>
    <property type="project" value="InterPro"/>
</dbReference>
<dbReference type="GO" id="GO:0046872">
    <property type="term" value="F:metal ion binding"/>
    <property type="evidence" value="ECO:0007669"/>
    <property type="project" value="UniProtKB-KW"/>
</dbReference>
<feature type="binding site" evidence="4">
    <location>
        <position position="202"/>
    </location>
    <ligand>
        <name>a divalent metal cation</name>
        <dbReference type="ChEBI" id="CHEBI:60240"/>
        <label>1</label>
    </ligand>
</feature>
<dbReference type="GO" id="GO:0004536">
    <property type="term" value="F:DNA nuclease activity"/>
    <property type="evidence" value="ECO:0007669"/>
    <property type="project" value="InterPro"/>
</dbReference>
<dbReference type="Proteomes" id="UP000028926">
    <property type="component" value="Chromosome"/>
</dbReference>
<feature type="binding site" evidence="4">
    <location>
        <position position="129"/>
    </location>
    <ligand>
        <name>a divalent metal cation</name>
        <dbReference type="ChEBI" id="CHEBI:60240"/>
        <label>2</label>
    </ligand>
</feature>
<name>A0A077AVQ8_9PROT</name>
<keyword evidence="3" id="KW-0378">Hydrolase</keyword>
<dbReference type="RefSeq" id="WP_038463137.1">
    <property type="nucleotide sequence ID" value="NZ_CP008941.1"/>
</dbReference>
<feature type="binding site" evidence="4">
    <location>
        <position position="93"/>
    </location>
    <ligand>
        <name>a divalent metal cation</name>
        <dbReference type="ChEBI" id="CHEBI:60240"/>
        <label>1</label>
    </ligand>
</feature>
<dbReference type="PROSITE" id="PS01091">
    <property type="entry name" value="TATD_3"/>
    <property type="match status" value="1"/>
</dbReference>
<comment type="similarity">
    <text evidence="1">Belongs to the metallo-dependent hydrolases superfamily. TatD-type hydrolase family.</text>
</comment>
<sequence>MLVDSHCHLNFPEFKEDLPAVLHRAKLNGIATMLTINTRLTEAREIQAIAEGYSNIFCTVGVHPHDAQDYASTDLKHQLLELAQHPKVVGLGETGLDYYYNNSPMSEQIESFEIHLDASKDLDLPVVVHTRNADADTLACMDRYRGTQGVFHCFSGGLDMAKAGLARGYLISFSGIITFKKAEELREVVKYVPLDKILVETDAPFLAPIPHRGKRNEPAFTLHTAEMVAELKGISLKEVAVQTTDNFFNLFKRARRPS</sequence>
<evidence type="ECO:0000256" key="3">
    <source>
        <dbReference type="ARBA" id="ARBA00022801"/>
    </source>
</evidence>
<dbReference type="PIRSF" id="PIRSF005902">
    <property type="entry name" value="DNase_TatD"/>
    <property type="match status" value="1"/>
</dbReference>
<dbReference type="EMBL" id="CP008941">
    <property type="protein sequence ID" value="AIK95748.1"/>
    <property type="molecule type" value="Genomic_DNA"/>
</dbReference>
<dbReference type="PROSITE" id="PS01137">
    <property type="entry name" value="TATD_1"/>
    <property type="match status" value="1"/>
</dbReference>
<dbReference type="KEGG" id="paca:ID47_01850"/>
<dbReference type="InterPro" id="IPR001130">
    <property type="entry name" value="TatD-like"/>
</dbReference>
<evidence type="ECO:0000256" key="1">
    <source>
        <dbReference type="ARBA" id="ARBA00009275"/>
    </source>
</evidence>
<evidence type="ECO:0000256" key="2">
    <source>
        <dbReference type="ARBA" id="ARBA00022723"/>
    </source>
</evidence>
<dbReference type="eggNOG" id="COG0084">
    <property type="taxonomic scope" value="Bacteria"/>
</dbReference>
<evidence type="ECO:0000313" key="6">
    <source>
        <dbReference type="Proteomes" id="UP000028926"/>
    </source>
</evidence>
<feature type="binding site" evidence="4">
    <location>
        <position position="152"/>
    </location>
    <ligand>
        <name>a divalent metal cation</name>
        <dbReference type="ChEBI" id="CHEBI:60240"/>
        <label>2</label>
    </ligand>
</feature>
<dbReference type="STRING" id="91604.ID47_01850"/>
<dbReference type="Pfam" id="PF01026">
    <property type="entry name" value="TatD_DNase"/>
    <property type="match status" value="1"/>
</dbReference>
<keyword evidence="2 4" id="KW-0479">Metal-binding</keyword>
<evidence type="ECO:0000313" key="5">
    <source>
        <dbReference type="EMBL" id="AIK95748.1"/>
    </source>
</evidence>
<dbReference type="SUPFAM" id="SSF51556">
    <property type="entry name" value="Metallo-dependent hydrolases"/>
    <property type="match status" value="1"/>
</dbReference>
<proteinExistence type="inferred from homology"/>
<dbReference type="OrthoDB" id="9810005at2"/>
<dbReference type="HOGENOM" id="CLU_031506_4_2_5"/>
<feature type="binding site" evidence="4">
    <location>
        <position position="6"/>
    </location>
    <ligand>
        <name>a divalent metal cation</name>
        <dbReference type="ChEBI" id="CHEBI:60240"/>
        <label>1</label>
    </ligand>
</feature>
<dbReference type="InterPro" id="IPR018228">
    <property type="entry name" value="DNase_TatD-rel_CS"/>
</dbReference>
<gene>
    <name evidence="5" type="ORF">ID47_01850</name>
</gene>
<feature type="binding site" evidence="4">
    <location>
        <position position="8"/>
    </location>
    <ligand>
        <name>a divalent metal cation</name>
        <dbReference type="ChEBI" id="CHEBI:60240"/>
        <label>1</label>
    </ligand>
</feature>
<dbReference type="InterPro" id="IPR015991">
    <property type="entry name" value="TatD/YcfH-like"/>
</dbReference>
<organism evidence="5 6">
    <name type="scientific">Candidatus Odyssella acanthamoebae</name>
    <dbReference type="NCBI Taxonomy" id="91604"/>
    <lineage>
        <taxon>Bacteria</taxon>
        <taxon>Pseudomonadati</taxon>
        <taxon>Pseudomonadota</taxon>
        <taxon>Alphaproteobacteria</taxon>
        <taxon>Holosporales</taxon>
        <taxon>Candidatus Paracaedibacteraceae</taxon>
        <taxon>Candidatus Odyssella</taxon>
    </lineage>
</organism>
<keyword evidence="6" id="KW-1185">Reference proteome</keyword>
<evidence type="ECO:0000256" key="4">
    <source>
        <dbReference type="PIRSR" id="PIRSR005902-1"/>
    </source>
</evidence>
<accession>A0A077AVQ8</accession>
<reference evidence="5 6" key="1">
    <citation type="submission" date="2014-07" db="EMBL/GenBank/DDBJ databases">
        <title>Comparative genomic insights into amoeba endosymbionts belonging to the families of Holosporaceae and Candidatus Midichloriaceae within Rickettsiales.</title>
        <authorList>
            <person name="Wang Z."/>
            <person name="Wu M."/>
        </authorList>
    </citation>
    <scope>NUCLEOTIDE SEQUENCE [LARGE SCALE GENOMIC DNA]</scope>
    <source>
        <strain evidence="5">PRA3</strain>
    </source>
</reference>
<dbReference type="AlphaFoldDB" id="A0A077AVQ8"/>
<dbReference type="PANTHER" id="PTHR46124">
    <property type="entry name" value="D-AMINOACYL-TRNA DEACYLASE"/>
    <property type="match status" value="1"/>
</dbReference>
<dbReference type="GO" id="GO:0005829">
    <property type="term" value="C:cytosol"/>
    <property type="evidence" value="ECO:0007669"/>
    <property type="project" value="TreeGrafter"/>
</dbReference>